<gene>
    <name evidence="8" type="ORF">P0O15_09385</name>
</gene>
<dbReference type="InterPro" id="IPR036390">
    <property type="entry name" value="WH_DNA-bd_sf"/>
</dbReference>
<keyword evidence="1" id="KW-0456">Lyase</keyword>
<dbReference type="Proteomes" id="UP001220010">
    <property type="component" value="Unassembled WGS sequence"/>
</dbReference>
<keyword evidence="9" id="KW-1185">Reference proteome</keyword>
<protein>
    <recommendedName>
        <fullName evidence="4">siroheme decarboxylase</fullName>
        <ecNumber evidence="4">4.1.1.111</ecNumber>
    </recommendedName>
</protein>
<dbReference type="Pfam" id="PF22451">
    <property type="entry name" value="NirdL-like_HTH"/>
    <property type="match status" value="1"/>
</dbReference>
<dbReference type="RefSeq" id="WP_316967103.1">
    <property type="nucleotide sequence ID" value="NZ_JARFPK010000037.1"/>
</dbReference>
<evidence type="ECO:0000256" key="3">
    <source>
        <dbReference type="ARBA" id="ARBA00023457"/>
    </source>
</evidence>
<evidence type="ECO:0000313" key="8">
    <source>
        <dbReference type="EMBL" id="MDF0591369.1"/>
    </source>
</evidence>
<evidence type="ECO:0000313" key="9">
    <source>
        <dbReference type="Proteomes" id="UP001220010"/>
    </source>
</evidence>
<comment type="similarity">
    <text evidence="3">Belongs to the Ahb/Nir family.</text>
</comment>
<organism evidence="8 9">
    <name type="scientific">Candidatus Methanocrinis natronophilus</name>
    <dbReference type="NCBI Taxonomy" id="3033396"/>
    <lineage>
        <taxon>Archaea</taxon>
        <taxon>Methanobacteriati</taxon>
        <taxon>Methanobacteriota</taxon>
        <taxon>Stenosarchaea group</taxon>
        <taxon>Methanomicrobia</taxon>
        <taxon>Methanotrichales</taxon>
        <taxon>Methanotrichaceae</taxon>
        <taxon>Methanocrinis</taxon>
    </lineage>
</organism>
<dbReference type="PANTHER" id="PTHR43413:SF1">
    <property type="entry name" value="SIROHEME DECARBOXYLASE NIRL SUBUNIT"/>
    <property type="match status" value="1"/>
</dbReference>
<dbReference type="Pfam" id="PF17805">
    <property type="entry name" value="AsnC_trans_reg2"/>
    <property type="match status" value="1"/>
</dbReference>
<dbReference type="EMBL" id="JARFPK010000037">
    <property type="protein sequence ID" value="MDF0591369.1"/>
    <property type="molecule type" value="Genomic_DNA"/>
</dbReference>
<feature type="domain" description="Siroheme decarboxylase AsnC-like ligand binding" evidence="6">
    <location>
        <begin position="69"/>
        <end position="153"/>
    </location>
</feature>
<evidence type="ECO:0000256" key="4">
    <source>
        <dbReference type="ARBA" id="ARBA00023471"/>
    </source>
</evidence>
<evidence type="ECO:0000259" key="7">
    <source>
        <dbReference type="Pfam" id="PF22451"/>
    </source>
</evidence>
<dbReference type="InterPro" id="IPR053953">
    <property type="entry name" value="NirdL-like_HTH"/>
</dbReference>
<evidence type="ECO:0000256" key="5">
    <source>
        <dbReference type="ARBA" id="ARBA00048470"/>
    </source>
</evidence>
<proteinExistence type="inferred from homology"/>
<evidence type="ECO:0000259" key="6">
    <source>
        <dbReference type="Pfam" id="PF17805"/>
    </source>
</evidence>
<dbReference type="SUPFAM" id="SSF46785">
    <property type="entry name" value="Winged helix' DNA-binding domain"/>
    <property type="match status" value="1"/>
</dbReference>
<dbReference type="InterPro" id="IPR040523">
    <property type="entry name" value="AsnC_trans_reg2"/>
</dbReference>
<comment type="catalytic activity">
    <reaction evidence="5">
        <text>siroheme + 2 H(+) = 12,18-didecarboxysiroheme + 2 CO2</text>
        <dbReference type="Rhea" id="RHEA:19093"/>
        <dbReference type="ChEBI" id="CHEBI:15378"/>
        <dbReference type="ChEBI" id="CHEBI:16526"/>
        <dbReference type="ChEBI" id="CHEBI:60052"/>
        <dbReference type="ChEBI" id="CHEBI:140497"/>
        <dbReference type="EC" id="4.1.1.111"/>
    </reaction>
</comment>
<name>A0ABT5X9I3_9EURY</name>
<dbReference type="PANTHER" id="PTHR43413">
    <property type="entry name" value="TRANSCRIPTIONAL REGULATOR, ASNC FAMILY"/>
    <property type="match status" value="1"/>
</dbReference>
<evidence type="ECO:0000256" key="2">
    <source>
        <dbReference type="ARBA" id="ARBA00023444"/>
    </source>
</evidence>
<dbReference type="Gene3D" id="3.30.70.3460">
    <property type="match status" value="1"/>
</dbReference>
<sequence>MVETREDIDGLDLALIRASQEGIRLSSRPYELLGREVDIGEGEVIGRLQRLIEAGAIRRFSATIGHRALGIVANAMIVWRVPEDEVARVGEVMASFVEVTHCYERTPRQEWPYNLYTVVHSPSREECRKVAAEISRKVGISDYQVLFSEREFKKTGARI</sequence>
<accession>A0ABT5X9I3</accession>
<comment type="caution">
    <text evidence="8">The sequence shown here is derived from an EMBL/GenBank/DDBJ whole genome shotgun (WGS) entry which is preliminary data.</text>
</comment>
<dbReference type="InterPro" id="IPR050684">
    <property type="entry name" value="HTH-Siroheme_Decarb"/>
</dbReference>
<dbReference type="EC" id="4.1.1.111" evidence="4"/>
<reference evidence="8 9" key="1">
    <citation type="submission" date="2023-03" db="EMBL/GenBank/DDBJ databases">
        <title>WGS of Methanotrichaceae archaeon Mx.</title>
        <authorList>
            <person name="Sorokin D.Y."/>
            <person name="Merkel A.Y."/>
        </authorList>
    </citation>
    <scope>NUCLEOTIDE SEQUENCE [LARGE SCALE GENOMIC DNA]</scope>
    <source>
        <strain evidence="8 9">Mx</strain>
    </source>
</reference>
<comment type="pathway">
    <text evidence="2">Porphyrin-containing compound metabolism.</text>
</comment>
<feature type="domain" description="Siroheme decarboxylase NirL-like HTH" evidence="7">
    <location>
        <begin position="13"/>
        <end position="58"/>
    </location>
</feature>
<evidence type="ECO:0000256" key="1">
    <source>
        <dbReference type="ARBA" id="ARBA00023239"/>
    </source>
</evidence>